<organism evidence="1 2">
    <name type="scientific">Rozella allomycis (strain CSF55)</name>
    <dbReference type="NCBI Taxonomy" id="988480"/>
    <lineage>
        <taxon>Eukaryota</taxon>
        <taxon>Fungi</taxon>
        <taxon>Fungi incertae sedis</taxon>
        <taxon>Cryptomycota</taxon>
        <taxon>Cryptomycota incertae sedis</taxon>
        <taxon>Rozella</taxon>
    </lineage>
</organism>
<sequence>MTAEHYNILWLVNSYEFIESIMQAEHAYMYIDDLILAAQKARKYELASNIMLIKQARTAKKGIRALVRNDNHYVVRDYVSRGLVSIDDVLKLALEYSSLHILDMLINVYNFKLNEQSFKKVLSNFVKNSRLHVGKLGDFFDILTKENPV</sequence>
<dbReference type="HOGENOM" id="CLU_1763278_0_0_1"/>
<accession>A0A075B2K5</accession>
<reference evidence="1 2" key="1">
    <citation type="journal article" date="2013" name="Curr. Biol.">
        <title>Shared signatures of parasitism and phylogenomics unite Cryptomycota and microsporidia.</title>
        <authorList>
            <person name="James T.Y."/>
            <person name="Pelin A."/>
            <person name="Bonen L."/>
            <person name="Ahrendt S."/>
            <person name="Sain D."/>
            <person name="Corradi N."/>
            <person name="Stajich J.E."/>
        </authorList>
    </citation>
    <scope>NUCLEOTIDE SEQUENCE [LARGE SCALE GENOMIC DNA]</scope>
    <source>
        <strain evidence="1 2">CSF55</strain>
    </source>
</reference>
<keyword evidence="2" id="KW-1185">Reference proteome</keyword>
<dbReference type="Proteomes" id="UP000030755">
    <property type="component" value="Unassembled WGS sequence"/>
</dbReference>
<gene>
    <name evidence="1" type="ORF">O9G_006381</name>
</gene>
<dbReference type="EMBL" id="KE560433">
    <property type="protein sequence ID" value="EPZ36787.1"/>
    <property type="molecule type" value="Genomic_DNA"/>
</dbReference>
<name>A0A075B2K5_ROZAC</name>
<protein>
    <submittedName>
        <fullName evidence="1">Uncharacterized protein</fullName>
    </submittedName>
</protein>
<evidence type="ECO:0000313" key="2">
    <source>
        <dbReference type="Proteomes" id="UP000030755"/>
    </source>
</evidence>
<proteinExistence type="predicted"/>
<evidence type="ECO:0000313" key="1">
    <source>
        <dbReference type="EMBL" id="EPZ36787.1"/>
    </source>
</evidence>
<dbReference type="AlphaFoldDB" id="A0A075B2K5"/>
<feature type="non-terminal residue" evidence="1">
    <location>
        <position position="149"/>
    </location>
</feature>